<dbReference type="EC" id="3.2.1.21" evidence="6"/>
<dbReference type="InterPro" id="IPR050288">
    <property type="entry name" value="Cellulose_deg_GH3"/>
</dbReference>
<keyword evidence="2 4" id="KW-0378">Hydrolase</keyword>
<dbReference type="SUPFAM" id="SSF52279">
    <property type="entry name" value="Beta-D-glucan exohydrolase, C-terminal domain"/>
    <property type="match status" value="1"/>
</dbReference>
<dbReference type="PANTHER" id="PTHR42715:SF10">
    <property type="entry name" value="BETA-GLUCOSIDASE"/>
    <property type="match status" value="1"/>
</dbReference>
<organism evidence="6 7">
    <name type="scientific">Flavobacterium granuli</name>
    <dbReference type="NCBI Taxonomy" id="280093"/>
    <lineage>
        <taxon>Bacteria</taxon>
        <taxon>Pseudomonadati</taxon>
        <taxon>Bacteroidota</taxon>
        <taxon>Flavobacteriia</taxon>
        <taxon>Flavobacteriales</taxon>
        <taxon>Flavobacteriaceae</taxon>
        <taxon>Flavobacterium</taxon>
    </lineage>
</organism>
<dbReference type="InterPro" id="IPR013783">
    <property type="entry name" value="Ig-like_fold"/>
</dbReference>
<dbReference type="Gene3D" id="3.40.50.1700">
    <property type="entry name" value="Glycoside hydrolase family 3 C-terminal domain"/>
    <property type="match status" value="1"/>
</dbReference>
<evidence type="ECO:0000256" key="1">
    <source>
        <dbReference type="ARBA" id="ARBA00005336"/>
    </source>
</evidence>
<dbReference type="InterPro" id="IPR017853">
    <property type="entry name" value="GH"/>
</dbReference>
<dbReference type="Pfam" id="PF14310">
    <property type="entry name" value="Fn3-like"/>
    <property type="match status" value="1"/>
</dbReference>
<evidence type="ECO:0000256" key="3">
    <source>
        <dbReference type="ARBA" id="ARBA00023277"/>
    </source>
</evidence>
<dbReference type="PRINTS" id="PR00133">
    <property type="entry name" value="GLHYDRLASE3"/>
</dbReference>
<dbReference type="InterPro" id="IPR019800">
    <property type="entry name" value="Glyco_hydro_3_AS"/>
</dbReference>
<dbReference type="InterPro" id="IPR002772">
    <property type="entry name" value="Glyco_hydro_3_C"/>
</dbReference>
<feature type="domain" description="Fibronectin type III-like" evidence="5">
    <location>
        <begin position="671"/>
        <end position="742"/>
    </location>
</feature>
<keyword evidence="4 6" id="KW-0326">Glycosidase</keyword>
<evidence type="ECO:0000313" key="6">
    <source>
        <dbReference type="EMBL" id="MDR6846211.1"/>
    </source>
</evidence>
<dbReference type="PANTHER" id="PTHR42715">
    <property type="entry name" value="BETA-GLUCOSIDASE"/>
    <property type="match status" value="1"/>
</dbReference>
<dbReference type="Pfam" id="PF01915">
    <property type="entry name" value="Glyco_hydro_3_C"/>
    <property type="match status" value="1"/>
</dbReference>
<evidence type="ECO:0000256" key="2">
    <source>
        <dbReference type="ARBA" id="ARBA00022801"/>
    </source>
</evidence>
<accession>A0ABU1S5A2</accession>
<dbReference type="Pfam" id="PF00933">
    <property type="entry name" value="Glyco_hydro_3"/>
    <property type="match status" value="1"/>
</dbReference>
<dbReference type="RefSeq" id="WP_310008219.1">
    <property type="nucleotide sequence ID" value="NZ_JAVDTX010000006.1"/>
</dbReference>
<dbReference type="SMART" id="SM01217">
    <property type="entry name" value="Fn3_like"/>
    <property type="match status" value="1"/>
</dbReference>
<dbReference type="InterPro" id="IPR001764">
    <property type="entry name" value="Glyco_hydro_3_N"/>
</dbReference>
<dbReference type="EMBL" id="JAVDTX010000006">
    <property type="protein sequence ID" value="MDR6846211.1"/>
    <property type="molecule type" value="Genomic_DNA"/>
</dbReference>
<dbReference type="GO" id="GO:0008422">
    <property type="term" value="F:beta-glucosidase activity"/>
    <property type="evidence" value="ECO:0007669"/>
    <property type="project" value="UniProtKB-EC"/>
</dbReference>
<dbReference type="Gene3D" id="3.20.20.300">
    <property type="entry name" value="Glycoside hydrolase, family 3, N-terminal domain"/>
    <property type="match status" value="1"/>
</dbReference>
<dbReference type="InterPro" id="IPR026891">
    <property type="entry name" value="Fn3-like"/>
</dbReference>
<proteinExistence type="inferred from homology"/>
<evidence type="ECO:0000256" key="4">
    <source>
        <dbReference type="RuleBase" id="RU361161"/>
    </source>
</evidence>
<protein>
    <submittedName>
        <fullName evidence="6">Beta-glucosidase</fullName>
        <ecNumber evidence="6">3.2.1.21</ecNumber>
    </submittedName>
</protein>
<sequence>MIKAKIKTMVIFATFLQLQVNAQKTPQLGKAPIDVVINAMTPEEKASMLLGAEMHGPVLNGEPRLRVPGAAGGTFPIKRLGIPALILADGPAGIRIEPKRPNDTKTYYATAFPVGTALASTWNTELIEQVGKAIGNEVKEYGADVLLAPAINIHRNPLNGRNFEYYSEDPLIAGEIAAAYIKGVQSNGVGTSIKHFAANNQETNRLSINEHISHRAMREIYLKGFEIAIKKAQPWTVMSSYNKVNGTYTSERKDLLTDILREEWGFKGFVMSDWFGGYESFESLGNSASNVVAQVEAGNDLMMPGMQLQHDKLVNAIKNGKISNEAVHNSIKRILKTVLQSPVFKKQKYSNNPDLKANAAITRQAATEGMVLLKNENNVLPYSIHTAPAAVFGITSYNFISGGTGSGDVNEAYSVSLLDGLKNAGYAIDQNLADLYIPFVANEFKKENDRREKSGGILATPKKMPELELETSLINTKAASSDIAIITIGRNSGENADRQISEDFYLAQDEISLINKVSKAFHAQGKKVIVILNIGGAIETASWKDKVDGILVAWLPGQEGGNSVADVLSGKVNPSGKLPMTFVVDYNNHPSAANWLGTPAANPKDVSYEEGIYVGYRFFNTFGVKPSYEFGFGKSYTDFKYSNISLSSKTFDKEITVSIAITNSGQKAGKEAIQLYLSAPALKTDKPYSELKGFAKTKILNPGESQTITFILKVSDLSSFVESQSAWIAEKGIYNIQIGSSSTDIRESASFELQTETIGEKVHDSFKLDIDLKETHSN</sequence>
<reference evidence="6 7" key="1">
    <citation type="submission" date="2023-07" db="EMBL/GenBank/DDBJ databases">
        <title>Sorghum-associated microbial communities from plants grown in Nebraska, USA.</title>
        <authorList>
            <person name="Schachtman D."/>
        </authorList>
    </citation>
    <scope>NUCLEOTIDE SEQUENCE [LARGE SCALE GENOMIC DNA]</scope>
    <source>
        <strain evidence="6 7">BE124</strain>
    </source>
</reference>
<keyword evidence="3" id="KW-0119">Carbohydrate metabolism</keyword>
<dbReference type="Proteomes" id="UP001261871">
    <property type="component" value="Unassembled WGS sequence"/>
</dbReference>
<keyword evidence="7" id="KW-1185">Reference proteome</keyword>
<dbReference type="Gene3D" id="2.60.40.10">
    <property type="entry name" value="Immunoglobulins"/>
    <property type="match status" value="1"/>
</dbReference>
<evidence type="ECO:0000259" key="5">
    <source>
        <dbReference type="SMART" id="SM01217"/>
    </source>
</evidence>
<evidence type="ECO:0000313" key="7">
    <source>
        <dbReference type="Proteomes" id="UP001261871"/>
    </source>
</evidence>
<dbReference type="PROSITE" id="PS00775">
    <property type="entry name" value="GLYCOSYL_HYDROL_F3"/>
    <property type="match status" value="1"/>
</dbReference>
<gene>
    <name evidence="6" type="ORF">J2W95_002922</name>
</gene>
<name>A0ABU1S5A2_9FLAO</name>
<dbReference type="SUPFAM" id="SSF51445">
    <property type="entry name" value="(Trans)glycosidases"/>
    <property type="match status" value="1"/>
</dbReference>
<dbReference type="InterPro" id="IPR036962">
    <property type="entry name" value="Glyco_hydro_3_N_sf"/>
</dbReference>
<dbReference type="InterPro" id="IPR036881">
    <property type="entry name" value="Glyco_hydro_3_C_sf"/>
</dbReference>
<comment type="caution">
    <text evidence="6">The sequence shown here is derived from an EMBL/GenBank/DDBJ whole genome shotgun (WGS) entry which is preliminary data.</text>
</comment>
<comment type="similarity">
    <text evidence="1 4">Belongs to the glycosyl hydrolase 3 family.</text>
</comment>